<evidence type="ECO:0008006" key="8">
    <source>
        <dbReference type="Google" id="ProtNLM"/>
    </source>
</evidence>
<accession>A0AAN7W6U7</accession>
<organism evidence="6 7">
    <name type="scientific">Elasticomyces elasticus</name>
    <dbReference type="NCBI Taxonomy" id="574655"/>
    <lineage>
        <taxon>Eukaryota</taxon>
        <taxon>Fungi</taxon>
        <taxon>Dikarya</taxon>
        <taxon>Ascomycota</taxon>
        <taxon>Pezizomycotina</taxon>
        <taxon>Dothideomycetes</taxon>
        <taxon>Dothideomycetidae</taxon>
        <taxon>Mycosphaerellales</taxon>
        <taxon>Teratosphaeriaceae</taxon>
        <taxon>Elasticomyces</taxon>
    </lineage>
</organism>
<reference evidence="6" key="1">
    <citation type="submission" date="2023-08" db="EMBL/GenBank/DDBJ databases">
        <title>Black Yeasts Isolated from many extreme environments.</title>
        <authorList>
            <person name="Coleine C."/>
            <person name="Stajich J.E."/>
            <person name="Selbmann L."/>
        </authorList>
    </citation>
    <scope>NUCLEOTIDE SEQUENCE</scope>
    <source>
        <strain evidence="6">CCFEE 5810</strain>
    </source>
</reference>
<evidence type="ECO:0000256" key="4">
    <source>
        <dbReference type="ARBA" id="ARBA00023163"/>
    </source>
</evidence>
<dbReference type="AlphaFoldDB" id="A0AAN7W6U7"/>
<evidence type="ECO:0000313" key="7">
    <source>
        <dbReference type="Proteomes" id="UP001310594"/>
    </source>
</evidence>
<dbReference type="GO" id="GO:0000981">
    <property type="term" value="F:DNA-binding transcription factor activity, RNA polymerase II-specific"/>
    <property type="evidence" value="ECO:0007669"/>
    <property type="project" value="InterPro"/>
</dbReference>
<dbReference type="GO" id="GO:0046872">
    <property type="term" value="F:metal ion binding"/>
    <property type="evidence" value="ECO:0007669"/>
    <property type="project" value="UniProtKB-KW"/>
</dbReference>
<keyword evidence="3" id="KW-0805">Transcription regulation</keyword>
<keyword evidence="2" id="KW-0479">Metal-binding</keyword>
<gene>
    <name evidence="6" type="ORF">LTR97_005592</name>
</gene>
<sequence length="434" mass="47967">MEKLPLPWPEAQFEAGYSTSDSVTLASDRSNGGVYAEVIRILTLWSSVTSYIKTTGASLATKLPAMYALHEKLSSWWQNLPINMRLASTNVAMVPKKMLPNILLMNVVYHQSLCALHASIVPLFCWGKAAKGDEGWSIARQMSAQVAYEHACTISELLAAVRSISNDHRAMPSFICYGAYSGCAIQIPFLWSSKQSVRERAWINVKTNMNIISNMATFWKYAALLVILLKVYLHCLYNGHKDYPTVLDDEPKGVDVTALTCFNMKVPHVQASILDFISILRSNEDGYAKAEEEELVLEPGSTRAREGSLAQAPTAETVQAERFSFLAAEKSRWGPPCQLVPSSPESAAQHGQNLGHQEITQYPADYTNFNQQQPEMLLPTDNTNLNFFQPLLDSEMLGLFPSGELPSMSAFDSSTLGLDIGVVEDWGYDAGFSA</sequence>
<name>A0AAN7W6U7_9PEZI</name>
<comment type="caution">
    <text evidence="6">The sequence shown here is derived from an EMBL/GenBank/DDBJ whole genome shotgun (WGS) entry which is preliminary data.</text>
</comment>
<evidence type="ECO:0000256" key="1">
    <source>
        <dbReference type="ARBA" id="ARBA00004123"/>
    </source>
</evidence>
<evidence type="ECO:0000256" key="3">
    <source>
        <dbReference type="ARBA" id="ARBA00023015"/>
    </source>
</evidence>
<dbReference type="PANTHER" id="PTHR47338:SF27">
    <property type="entry name" value="ZN(II)2CYS6 TRANSCRIPTION FACTOR (EUROFUNG)"/>
    <property type="match status" value="1"/>
</dbReference>
<dbReference type="InterPro" id="IPR050815">
    <property type="entry name" value="TF_fung"/>
</dbReference>
<proteinExistence type="predicted"/>
<dbReference type="CDD" id="cd12148">
    <property type="entry name" value="fungal_TF_MHR"/>
    <property type="match status" value="1"/>
</dbReference>
<dbReference type="GO" id="GO:0005634">
    <property type="term" value="C:nucleus"/>
    <property type="evidence" value="ECO:0007669"/>
    <property type="project" value="UniProtKB-SubCell"/>
</dbReference>
<evidence type="ECO:0000256" key="5">
    <source>
        <dbReference type="ARBA" id="ARBA00023242"/>
    </source>
</evidence>
<keyword evidence="5" id="KW-0539">Nucleus</keyword>
<dbReference type="Proteomes" id="UP001310594">
    <property type="component" value="Unassembled WGS sequence"/>
</dbReference>
<comment type="subcellular location">
    <subcellularLocation>
        <location evidence="1">Nucleus</location>
    </subcellularLocation>
</comment>
<evidence type="ECO:0000256" key="2">
    <source>
        <dbReference type="ARBA" id="ARBA00022723"/>
    </source>
</evidence>
<dbReference type="PANTHER" id="PTHR47338">
    <property type="entry name" value="ZN(II)2CYS6 TRANSCRIPTION FACTOR (EUROFUNG)-RELATED"/>
    <property type="match status" value="1"/>
</dbReference>
<protein>
    <recommendedName>
        <fullName evidence="8">Transcription factor domain-containing protein</fullName>
    </recommendedName>
</protein>
<evidence type="ECO:0000313" key="6">
    <source>
        <dbReference type="EMBL" id="KAK5699464.1"/>
    </source>
</evidence>
<dbReference type="EMBL" id="JAVRQU010000008">
    <property type="protein sequence ID" value="KAK5699464.1"/>
    <property type="molecule type" value="Genomic_DNA"/>
</dbReference>
<keyword evidence="4" id="KW-0804">Transcription</keyword>